<feature type="compositionally biased region" description="Polar residues" evidence="1">
    <location>
        <begin position="10"/>
        <end position="23"/>
    </location>
</feature>
<dbReference type="PANTHER" id="PTHR33050">
    <property type="entry name" value="REVERSE TRANSCRIPTASE DOMAIN-CONTAINING PROTEIN"/>
    <property type="match status" value="1"/>
</dbReference>
<feature type="compositionally biased region" description="Low complexity" evidence="1">
    <location>
        <begin position="41"/>
        <end position="65"/>
    </location>
</feature>
<feature type="region of interest" description="Disordered" evidence="1">
    <location>
        <begin position="1"/>
        <end position="65"/>
    </location>
</feature>
<dbReference type="EMBL" id="LWDE02001120">
    <property type="protein sequence ID" value="KAE8242339.1"/>
    <property type="molecule type" value="Genomic_DNA"/>
</dbReference>
<feature type="compositionally biased region" description="Basic residues" evidence="1">
    <location>
        <begin position="163"/>
        <end position="209"/>
    </location>
</feature>
<feature type="compositionally biased region" description="Pro residues" evidence="1">
    <location>
        <begin position="151"/>
        <end position="161"/>
    </location>
</feature>
<organism evidence="2 3">
    <name type="scientific">Tilletia controversa</name>
    <name type="common">dwarf bunt fungus</name>
    <dbReference type="NCBI Taxonomy" id="13291"/>
    <lineage>
        <taxon>Eukaryota</taxon>
        <taxon>Fungi</taxon>
        <taxon>Dikarya</taxon>
        <taxon>Basidiomycota</taxon>
        <taxon>Ustilaginomycotina</taxon>
        <taxon>Exobasidiomycetes</taxon>
        <taxon>Tilletiales</taxon>
        <taxon>Tilletiaceae</taxon>
        <taxon>Tilletia</taxon>
    </lineage>
</organism>
<feature type="compositionally biased region" description="Polar residues" evidence="1">
    <location>
        <begin position="497"/>
        <end position="506"/>
    </location>
</feature>
<name>A0A8X7MNN4_9BASI</name>
<dbReference type="InterPro" id="IPR052055">
    <property type="entry name" value="Hepadnavirus_pol/RT"/>
</dbReference>
<feature type="compositionally biased region" description="Low complexity" evidence="1">
    <location>
        <begin position="684"/>
        <end position="694"/>
    </location>
</feature>
<dbReference type="AlphaFoldDB" id="A0A8X7MNN4"/>
<feature type="compositionally biased region" description="Low complexity" evidence="1">
    <location>
        <begin position="472"/>
        <end position="482"/>
    </location>
</feature>
<sequence>MSAAGGDAATGQQPDNPNNIVQSNNSGPENANPNPNPNPQANPASAPALAPATVIAPAQAPVPAPTAAEKRLAALRELHTHRTKWLQDLDASDLSKQERKAATELAFNILEADPKALPFESLQIAVKNVRKRGDLEEELGCALNESDSEPPCSPVRAPPVTPRTKRQRSPGHSPRHSSSAKKSRKHTKRRRSTPVKKRTSKKAGKRRAKSSSSEDVSDVSVSLSSSSSSSASGSDSGSSSSDTTDSASDASDWEEGKVNQAPWNPLQVPERISKLVHDGEYVDLWWYTPTVGRLKHEEHKFKVDMGKVSVTATSKLEKPKEFRADEDLPKDEFHYACKAWTRALADEGVDRKIVGRWKHFNKKIEHHPESYVPYVQRDLQLLYQHQRHTFATRSRRQKAELEQLKKKKMSDKERRKRRKALKRFDPGQFPTTTFQAIKETLKDARLDAVEGGQAQPTQSGSAQSALLPKTPTAPGERAPAAEPESDTSRRIARPTDFHTTPANPRTSSETHLASSSSVPVAAESALDTTPLDAPGRTALESMSAACAVPPALPRPAGSPALPNPSRAIRLHAHGWHRLLLQAHLLSRYPTVVPSLHTGLFLGISPPVTTHIASHYKSAIDHPGRVQDIINTELRAGRYAGPFTSPDEVEALVGPFQTCPLGLRPKSNGSFRLIQDFSSPRPRPHSSSTSLHTSPNARLDPSKWPTTWGTFQNTCRILCALPRSAQAYVRDVVSAFRQIPTAASQWPSTVVEWQGRFYIDLFLAFGLGPACGAFGLFADAFADIIRRRGIAVTSHWVDDNVFLRVPTHALAEVNAARAAQRRRLATAPTSQRGRLSWVDADCEQHDEDYAAELTVQPGAEDGYNCSVGDIDAVSAELGWPWEPRKDAPWSGVFEFTGLRFNIPTREVALPDKKRLKYLRSIEAWKSDGQRHQLAEAQSLLGKLQHARAVHEDGKWHVQALINFVASAAREPGRRYQLRHDGPRLRADLDWWEQRLYLDNYWHCFDPAPPIDISCFCDGSTSYGAGLHIAGVERSYPLLPEHVGRVDIKVVEALALELAVRTAILLGHTNKAILIYSDSTAVIGAYKAGRMASEQPNAVLERVAALERAHLLCVHLRYVNTKANPADVPSRGASNGNPSRLPVPDLPGAVRCWFGTSW</sequence>
<dbReference type="PANTHER" id="PTHR33050:SF7">
    <property type="entry name" value="RIBONUCLEASE H"/>
    <property type="match status" value="1"/>
</dbReference>
<reference evidence="2" key="1">
    <citation type="submission" date="2016-04" db="EMBL/GenBank/DDBJ databases">
        <authorList>
            <person name="Nguyen H.D."/>
            <person name="Samba Siva P."/>
            <person name="Cullis J."/>
            <person name="Levesque C.A."/>
            <person name="Hambleton S."/>
        </authorList>
    </citation>
    <scope>NUCLEOTIDE SEQUENCE</scope>
    <source>
        <strain evidence="2">DAOMC 236426</strain>
    </source>
</reference>
<dbReference type="Proteomes" id="UP000077684">
    <property type="component" value="Unassembled WGS sequence"/>
</dbReference>
<feature type="compositionally biased region" description="Low complexity" evidence="1">
    <location>
        <begin position="24"/>
        <end position="33"/>
    </location>
</feature>
<reference evidence="2" key="2">
    <citation type="journal article" date="2019" name="IMA Fungus">
        <title>Genome sequencing and comparison of five Tilletia species to identify candidate genes for the detection of regulated species infecting wheat.</title>
        <authorList>
            <person name="Nguyen H.D.T."/>
            <person name="Sultana T."/>
            <person name="Kesanakurti P."/>
            <person name="Hambleton S."/>
        </authorList>
    </citation>
    <scope>NUCLEOTIDE SEQUENCE</scope>
    <source>
        <strain evidence="2">DAOMC 236426</strain>
    </source>
</reference>
<accession>A0A8X7MNN4</accession>
<feature type="region of interest" description="Disordered" evidence="1">
    <location>
        <begin position="450"/>
        <end position="535"/>
    </location>
</feature>
<comment type="caution">
    <text evidence="2">The sequence shown here is derived from an EMBL/GenBank/DDBJ whole genome shotgun (WGS) entry which is preliminary data.</text>
</comment>
<keyword evidence="3" id="KW-1185">Reference proteome</keyword>
<proteinExistence type="predicted"/>
<feature type="compositionally biased region" description="Low complexity" evidence="1">
    <location>
        <begin position="210"/>
        <end position="250"/>
    </location>
</feature>
<evidence type="ECO:0000256" key="1">
    <source>
        <dbReference type="SAM" id="MobiDB-lite"/>
    </source>
</evidence>
<evidence type="ECO:0000313" key="3">
    <source>
        <dbReference type="Proteomes" id="UP000077684"/>
    </source>
</evidence>
<dbReference type="SUPFAM" id="SSF56672">
    <property type="entry name" value="DNA/RNA polymerases"/>
    <property type="match status" value="1"/>
</dbReference>
<gene>
    <name evidence="2" type="ORF">A4X06_0g6997</name>
</gene>
<feature type="compositionally biased region" description="Basic residues" evidence="1">
    <location>
        <begin position="405"/>
        <end position="421"/>
    </location>
</feature>
<feature type="region of interest" description="Disordered" evidence="1">
    <location>
        <begin position="390"/>
        <end position="434"/>
    </location>
</feature>
<feature type="compositionally biased region" description="Basic and acidic residues" evidence="1">
    <location>
        <begin position="486"/>
        <end position="496"/>
    </location>
</feature>
<evidence type="ECO:0000313" key="2">
    <source>
        <dbReference type="EMBL" id="KAE8242339.1"/>
    </source>
</evidence>
<feature type="region of interest" description="Disordered" evidence="1">
    <location>
        <begin position="673"/>
        <end position="697"/>
    </location>
</feature>
<protein>
    <submittedName>
        <fullName evidence="2">Uncharacterized protein</fullName>
    </submittedName>
</protein>
<feature type="compositionally biased region" description="Polar residues" evidence="1">
    <location>
        <begin position="454"/>
        <end position="464"/>
    </location>
</feature>
<feature type="region of interest" description="Disordered" evidence="1">
    <location>
        <begin position="140"/>
        <end position="265"/>
    </location>
</feature>
<dbReference type="InterPro" id="IPR043502">
    <property type="entry name" value="DNA/RNA_pol_sf"/>
</dbReference>
<feature type="compositionally biased region" description="Low complexity" evidence="1">
    <location>
        <begin position="507"/>
        <end position="525"/>
    </location>
</feature>